<evidence type="ECO:0000313" key="3">
    <source>
        <dbReference type="EMBL" id="MDO6415786.1"/>
    </source>
</evidence>
<dbReference type="EMBL" id="JAUOTP010000007">
    <property type="protein sequence ID" value="MDO6415786.1"/>
    <property type="molecule type" value="Genomic_DNA"/>
</dbReference>
<reference evidence="3" key="1">
    <citation type="submission" date="2023-07" db="EMBL/GenBank/DDBJ databases">
        <authorList>
            <person name="Kim M."/>
        </authorList>
    </citation>
    <scope>NUCLEOTIDE SEQUENCE</scope>
    <source>
        <strain evidence="3">BIUV-7</strain>
    </source>
</reference>
<dbReference type="NCBIfam" id="NF035944">
    <property type="entry name" value="PEPxxWA-CTERM"/>
    <property type="match status" value="1"/>
</dbReference>
<accession>A0ABT8YBS9</accession>
<protein>
    <submittedName>
        <fullName evidence="3">PEPxxWA-CTERM sorting domain-containing protein</fullName>
    </submittedName>
</protein>
<dbReference type="RefSeq" id="WP_303544244.1">
    <property type="nucleotide sequence ID" value="NZ_JAUOTP010000007.1"/>
</dbReference>
<dbReference type="InterPro" id="IPR013424">
    <property type="entry name" value="Ice-binding_C"/>
</dbReference>
<evidence type="ECO:0000259" key="2">
    <source>
        <dbReference type="Pfam" id="PF07589"/>
    </source>
</evidence>
<feature type="chain" id="PRO_5047532218" evidence="1">
    <location>
        <begin position="23"/>
        <end position="192"/>
    </location>
</feature>
<gene>
    <name evidence="3" type="ORF">Q4F19_15450</name>
</gene>
<dbReference type="Pfam" id="PF07589">
    <property type="entry name" value="PEP-CTERM"/>
    <property type="match status" value="1"/>
</dbReference>
<dbReference type="Proteomes" id="UP001169764">
    <property type="component" value="Unassembled WGS sequence"/>
</dbReference>
<proteinExistence type="predicted"/>
<keyword evidence="1" id="KW-0732">Signal</keyword>
<name>A0ABT8YBS9_9SPHN</name>
<keyword evidence="4" id="KW-1185">Reference proteome</keyword>
<organism evidence="3 4">
    <name type="scientific">Sphingomonas natans</name>
    <dbReference type="NCBI Taxonomy" id="3063330"/>
    <lineage>
        <taxon>Bacteria</taxon>
        <taxon>Pseudomonadati</taxon>
        <taxon>Pseudomonadota</taxon>
        <taxon>Alphaproteobacteria</taxon>
        <taxon>Sphingomonadales</taxon>
        <taxon>Sphingomonadaceae</taxon>
        <taxon>Sphingomonas</taxon>
    </lineage>
</organism>
<comment type="caution">
    <text evidence="3">The sequence shown here is derived from an EMBL/GenBank/DDBJ whole genome shotgun (WGS) entry which is preliminary data.</text>
</comment>
<evidence type="ECO:0000313" key="4">
    <source>
        <dbReference type="Proteomes" id="UP001169764"/>
    </source>
</evidence>
<feature type="domain" description="Ice-binding protein C-terminal" evidence="2">
    <location>
        <begin position="156"/>
        <end position="182"/>
    </location>
</feature>
<feature type="signal peptide" evidence="1">
    <location>
        <begin position="1"/>
        <end position="22"/>
    </location>
</feature>
<evidence type="ECO:0000256" key="1">
    <source>
        <dbReference type="SAM" id="SignalP"/>
    </source>
</evidence>
<dbReference type="NCBIfam" id="TIGR02595">
    <property type="entry name" value="PEP_CTERM"/>
    <property type="match status" value="1"/>
</dbReference>
<sequence length="192" mass="19873">MKTIIRIAALFGAGLVASNANATLLDFTYTTGFGTPVSANFQIDIADTANVLGGYTVQSVAGTVNGQAVALTPYTQTFPVSSVGNYVFNDTIYKVGSSYFLSVSGMLVQTASAYYNFGEGGFADYAVRSTTPSSIARASIGSYTLHLAATPVAPAAVPEPASWAMMVGGFGLLGAALRSNRRRGTAAIRLRA</sequence>